<dbReference type="AlphaFoldDB" id="A0A3G4VBD0"/>
<organism evidence="1 2">
    <name type="scientific">Vibrio mediterranei</name>
    <dbReference type="NCBI Taxonomy" id="689"/>
    <lineage>
        <taxon>Bacteria</taxon>
        <taxon>Pseudomonadati</taxon>
        <taxon>Pseudomonadota</taxon>
        <taxon>Gammaproteobacteria</taxon>
        <taxon>Vibrionales</taxon>
        <taxon>Vibrionaceae</taxon>
        <taxon>Vibrio</taxon>
    </lineage>
</organism>
<dbReference type="PANTHER" id="PTHR40590:SF1">
    <property type="entry name" value="CYTOPLASMIC PROTEIN"/>
    <property type="match status" value="1"/>
</dbReference>
<evidence type="ECO:0000313" key="2">
    <source>
        <dbReference type="Proteomes" id="UP000279760"/>
    </source>
</evidence>
<gene>
    <name evidence="1" type="ORF">ECB94_12790</name>
</gene>
<reference evidence="1 2" key="1">
    <citation type="submission" date="2018-11" db="EMBL/GenBank/DDBJ databases">
        <title>Complete Genome Sequence of Vbrio mediterranei 117-T6: a Potential Pathogen Bacteria Isolated from the Conchocelis of Pyropia.</title>
        <authorList>
            <person name="Liu Q."/>
        </authorList>
    </citation>
    <scope>NUCLEOTIDE SEQUENCE [LARGE SCALE GENOMIC DNA]</scope>
    <source>
        <strain evidence="1 2">117-T6</strain>
    </source>
</reference>
<protein>
    <submittedName>
        <fullName evidence="1">TraB/GumN family protein</fullName>
    </submittedName>
</protein>
<dbReference type="RefSeq" id="WP_124940701.1">
    <property type="nucleotide sequence ID" value="NZ_CP033577.1"/>
</dbReference>
<proteinExistence type="predicted"/>
<dbReference type="Proteomes" id="UP000279760">
    <property type="component" value="Chromosome 1"/>
</dbReference>
<sequence>MNLLLLISFFSHAEPLLWQADKGGQRLYLMGTIHVGDTKLDPFSRKVTEALDRSDSLVVETRLNEKVRFPQEPQPSTKQMLDEEHLATLVKILKQTSLAPTKILNLPPWQAALTLQQLQFQSLNYQPQFGIDMQFVQWANTHQLPIKGLESLQFQIDLLANQPDDGLDMLKQTIQEWPNSEASIQCLVESWRMGDKKNLEEVLQAEAYNDDFYHSFIYERNEKWVEILSQSQEYKAGTHFVAVGALHLVGKHSVVEQLGEQGYVINLLSTPNKANCSISDSSQDN</sequence>
<dbReference type="PANTHER" id="PTHR40590">
    <property type="entry name" value="CYTOPLASMIC PROTEIN-RELATED"/>
    <property type="match status" value="1"/>
</dbReference>
<dbReference type="Pfam" id="PF01963">
    <property type="entry name" value="TraB_PrgY_gumN"/>
    <property type="match status" value="1"/>
</dbReference>
<dbReference type="CDD" id="cd14789">
    <property type="entry name" value="Tiki"/>
    <property type="match status" value="1"/>
</dbReference>
<accession>A0A3G4VBD0</accession>
<name>A0A3G4VBD0_9VIBR</name>
<dbReference type="InterPro" id="IPR002816">
    <property type="entry name" value="TraB/PrgY/GumN_fam"/>
</dbReference>
<dbReference type="InterPro" id="IPR047111">
    <property type="entry name" value="YbaP-like"/>
</dbReference>
<dbReference type="EMBL" id="CP033577">
    <property type="protein sequence ID" value="AYV22076.1"/>
    <property type="molecule type" value="Genomic_DNA"/>
</dbReference>
<evidence type="ECO:0000313" key="1">
    <source>
        <dbReference type="EMBL" id="AYV22076.1"/>
    </source>
</evidence>